<dbReference type="PANTHER" id="PTHR42693">
    <property type="entry name" value="ARYLSULFATASE FAMILY MEMBER"/>
    <property type="match status" value="1"/>
</dbReference>
<feature type="domain" description="Sulfatase N-terminal" evidence="3">
    <location>
        <begin position="4"/>
        <end position="127"/>
    </location>
</feature>
<comment type="caution">
    <text evidence="4">The sequence shown here is derived from an EMBL/GenBank/DDBJ whole genome shotgun (WGS) entry which is preliminary data.</text>
</comment>
<dbReference type="InterPro" id="IPR017850">
    <property type="entry name" value="Alkaline_phosphatase_core_sf"/>
</dbReference>
<dbReference type="OrthoDB" id="9803751at2"/>
<proteinExistence type="inferred from homology"/>
<keyword evidence="5" id="KW-1185">Reference proteome</keyword>
<evidence type="ECO:0000313" key="4">
    <source>
        <dbReference type="EMBL" id="PQJ29570.1"/>
    </source>
</evidence>
<protein>
    <recommendedName>
        <fullName evidence="3">Sulfatase N-terminal domain-containing protein</fullName>
    </recommendedName>
</protein>
<evidence type="ECO:0000259" key="3">
    <source>
        <dbReference type="Pfam" id="PF00884"/>
    </source>
</evidence>
<evidence type="ECO:0000256" key="1">
    <source>
        <dbReference type="ARBA" id="ARBA00008779"/>
    </source>
</evidence>
<accession>A0A2S7U4R9</accession>
<dbReference type="InterPro" id="IPR000917">
    <property type="entry name" value="Sulfatase_N"/>
</dbReference>
<keyword evidence="2" id="KW-0378">Hydrolase</keyword>
<organism evidence="4 5">
    <name type="scientific">Rubritalea profundi</name>
    <dbReference type="NCBI Taxonomy" id="1658618"/>
    <lineage>
        <taxon>Bacteria</taxon>
        <taxon>Pseudomonadati</taxon>
        <taxon>Verrucomicrobiota</taxon>
        <taxon>Verrucomicrobiia</taxon>
        <taxon>Verrucomicrobiales</taxon>
        <taxon>Rubritaleaceae</taxon>
        <taxon>Rubritalea</taxon>
    </lineage>
</organism>
<dbReference type="SUPFAM" id="SSF53649">
    <property type="entry name" value="Alkaline phosphatase-like"/>
    <property type="match status" value="1"/>
</dbReference>
<dbReference type="Pfam" id="PF00884">
    <property type="entry name" value="Sulfatase"/>
    <property type="match status" value="1"/>
</dbReference>
<evidence type="ECO:0000313" key="5">
    <source>
        <dbReference type="Proteomes" id="UP000239907"/>
    </source>
</evidence>
<evidence type="ECO:0000256" key="2">
    <source>
        <dbReference type="ARBA" id="ARBA00022801"/>
    </source>
</evidence>
<dbReference type="EMBL" id="MQWA01000001">
    <property type="protein sequence ID" value="PQJ29570.1"/>
    <property type="molecule type" value="Genomic_DNA"/>
</dbReference>
<name>A0A2S7U4R9_9BACT</name>
<dbReference type="RefSeq" id="WP_105044071.1">
    <property type="nucleotide sequence ID" value="NZ_MQWA01000001.1"/>
</dbReference>
<dbReference type="Proteomes" id="UP000239907">
    <property type="component" value="Unassembled WGS sequence"/>
</dbReference>
<reference evidence="4 5" key="1">
    <citation type="submission" date="2016-12" db="EMBL/GenBank/DDBJ databases">
        <title>Study of bacterial adaptation to deep sea.</title>
        <authorList>
            <person name="Song J."/>
            <person name="Yoshizawa S."/>
            <person name="Kogure K."/>
        </authorList>
    </citation>
    <scope>NUCLEOTIDE SEQUENCE [LARGE SCALE GENOMIC DNA]</scope>
    <source>
        <strain evidence="4 5">SAORIC-165</strain>
    </source>
</reference>
<comment type="similarity">
    <text evidence="1">Belongs to the sulfatase family.</text>
</comment>
<dbReference type="InterPro" id="IPR050738">
    <property type="entry name" value="Sulfatase"/>
</dbReference>
<dbReference type="PANTHER" id="PTHR42693:SF53">
    <property type="entry name" value="ENDO-4-O-SULFATASE"/>
    <property type="match status" value="1"/>
</dbReference>
<sequence length="152" mass="16574">MEIYAAMLDRVDQNIGKVLAKLKQHGQLENTLIMFASDNDACAEGAGAKNRSTKLEDFGTVASFETVGKNWATVQNTPLRNWKNYSHEGGIRSPLIVSWLGKINNPGGYYHGAGHLIDIMPTLVGLTAANYPETYEGKPITPMQGINLLPSL</sequence>
<dbReference type="GO" id="GO:0004065">
    <property type="term" value="F:arylsulfatase activity"/>
    <property type="evidence" value="ECO:0007669"/>
    <property type="project" value="TreeGrafter"/>
</dbReference>
<gene>
    <name evidence="4" type="ORF">BSZ32_14435</name>
</gene>
<dbReference type="Gene3D" id="3.40.720.10">
    <property type="entry name" value="Alkaline Phosphatase, subunit A"/>
    <property type="match status" value="1"/>
</dbReference>
<dbReference type="AlphaFoldDB" id="A0A2S7U4R9"/>